<dbReference type="PANTHER" id="PTHR42716:SF2">
    <property type="entry name" value="L-ASPARTATE OXIDASE, CHLOROPLASTIC"/>
    <property type="match status" value="1"/>
</dbReference>
<comment type="similarity">
    <text evidence="3">Belongs to the FAD-dependent oxidoreductase 2 family. NadB subfamily.</text>
</comment>
<dbReference type="InterPro" id="IPR003953">
    <property type="entry name" value="FAD-dep_OxRdtase_2_FAD-bd"/>
</dbReference>
<evidence type="ECO:0000313" key="12">
    <source>
        <dbReference type="Proteomes" id="UP001596013"/>
    </source>
</evidence>
<dbReference type="SUPFAM" id="SSF51905">
    <property type="entry name" value="FAD/NAD(P)-binding domain"/>
    <property type="match status" value="1"/>
</dbReference>
<evidence type="ECO:0000256" key="4">
    <source>
        <dbReference type="ARBA" id="ARBA00012173"/>
    </source>
</evidence>
<evidence type="ECO:0000256" key="7">
    <source>
        <dbReference type="ARBA" id="ARBA00022827"/>
    </source>
</evidence>
<keyword evidence="5" id="KW-0285">Flavoprotein</keyword>
<sequence length="482" mass="49106">MKRERRPIVVVGGGVAGLVTALAAAPSPVRLLCRAHDGSGSASALAQGGIAAALDPDDSTAAHAGDTIEAGAGHNDAAAVRWLTGEAPGTIAWLQQQGVRFDRGADGRLQLGREGGHGAARIVHAGGDATGAALVHALRARVQSSAHVQWRGGVDVDALLLRDGAVVGVRTCDQRGRQQHIDAAAVVLATGGIGALFAHTSNPAGADGAGLALGLASGAAPRDLEFVQFHPTALDVGGHCLPLITEALRGAGARLLDAAGQPLMRGLHPLGDLAPRDVVARRVWQVQRAGGRVWLDATAVGGDWSLRFPTVLAACLAHGFDPRQVPLPVTPAAHFHMGGIATDLDGRSTLAGLHAVGEVACNGVHGANRLASNSLLEGVACGRRLGAALAIAAPVRGGPGSHRWVERGDGLPPASLAALRTLLWRAAGPVREASSLRDAWRACAAAADAGWQMRLAKSLLRAAALRRGSLGAHCRLDRGCPG</sequence>
<feature type="domain" description="FAD-dependent oxidoreductase 2 FAD-binding" evidence="10">
    <location>
        <begin position="8"/>
        <end position="375"/>
    </location>
</feature>
<dbReference type="PRINTS" id="PR00368">
    <property type="entry name" value="FADPNR"/>
</dbReference>
<evidence type="ECO:0000256" key="2">
    <source>
        <dbReference type="ARBA" id="ARBA00004950"/>
    </source>
</evidence>
<proteinExistence type="inferred from homology"/>
<organism evidence="11 12">
    <name type="scientific">Rhodanobacter umsongensis</name>
    <dbReference type="NCBI Taxonomy" id="633153"/>
    <lineage>
        <taxon>Bacteria</taxon>
        <taxon>Pseudomonadati</taxon>
        <taxon>Pseudomonadota</taxon>
        <taxon>Gammaproteobacteria</taxon>
        <taxon>Lysobacterales</taxon>
        <taxon>Rhodanobacteraceae</taxon>
        <taxon>Rhodanobacter</taxon>
    </lineage>
</organism>
<keyword evidence="12" id="KW-1185">Reference proteome</keyword>
<evidence type="ECO:0000256" key="5">
    <source>
        <dbReference type="ARBA" id="ARBA00022630"/>
    </source>
</evidence>
<dbReference type="EC" id="1.4.3.16" evidence="4"/>
<reference evidence="12" key="1">
    <citation type="journal article" date="2019" name="Int. J. Syst. Evol. Microbiol.">
        <title>The Global Catalogue of Microorganisms (GCM) 10K type strain sequencing project: providing services to taxonomists for standard genome sequencing and annotation.</title>
        <authorList>
            <consortium name="The Broad Institute Genomics Platform"/>
            <consortium name="The Broad Institute Genome Sequencing Center for Infectious Disease"/>
            <person name="Wu L."/>
            <person name="Ma J."/>
        </authorList>
    </citation>
    <scope>NUCLEOTIDE SEQUENCE [LARGE SCALE GENOMIC DNA]</scope>
    <source>
        <strain evidence="12">JCM 17130</strain>
    </source>
</reference>
<comment type="catalytic activity">
    <reaction evidence="9">
        <text>L-aspartate + O2 = iminosuccinate + H2O2</text>
        <dbReference type="Rhea" id="RHEA:25876"/>
        <dbReference type="ChEBI" id="CHEBI:15379"/>
        <dbReference type="ChEBI" id="CHEBI:16240"/>
        <dbReference type="ChEBI" id="CHEBI:29991"/>
        <dbReference type="ChEBI" id="CHEBI:77875"/>
        <dbReference type="EC" id="1.4.3.16"/>
    </reaction>
    <physiologicalReaction direction="left-to-right" evidence="9">
        <dbReference type="Rhea" id="RHEA:25877"/>
    </physiologicalReaction>
</comment>
<dbReference type="PANTHER" id="PTHR42716">
    <property type="entry name" value="L-ASPARTATE OXIDASE"/>
    <property type="match status" value="1"/>
</dbReference>
<protein>
    <recommendedName>
        <fullName evidence="4">L-aspartate oxidase</fullName>
        <ecNumber evidence="4">1.4.3.16</ecNumber>
    </recommendedName>
</protein>
<evidence type="ECO:0000256" key="1">
    <source>
        <dbReference type="ARBA" id="ARBA00001974"/>
    </source>
</evidence>
<dbReference type="Gene3D" id="3.50.50.60">
    <property type="entry name" value="FAD/NAD(P)-binding domain"/>
    <property type="match status" value="1"/>
</dbReference>
<keyword evidence="8" id="KW-0560">Oxidoreductase</keyword>
<keyword evidence="7" id="KW-0274">FAD</keyword>
<dbReference type="InterPro" id="IPR027477">
    <property type="entry name" value="Succ_DH/fumarate_Rdtase_cat_sf"/>
</dbReference>
<evidence type="ECO:0000259" key="10">
    <source>
        <dbReference type="Pfam" id="PF00890"/>
    </source>
</evidence>
<dbReference type="EMBL" id="JBHSMK010000005">
    <property type="protein sequence ID" value="MFC5437067.1"/>
    <property type="molecule type" value="Genomic_DNA"/>
</dbReference>
<dbReference type="Gene3D" id="3.90.700.10">
    <property type="entry name" value="Succinate dehydrogenase/fumarate reductase flavoprotein, catalytic domain"/>
    <property type="match status" value="1"/>
</dbReference>
<keyword evidence="6" id="KW-0662">Pyridine nucleotide biosynthesis</keyword>
<dbReference type="InterPro" id="IPR037099">
    <property type="entry name" value="Fum_R/Succ_DH_flav-like_C_sf"/>
</dbReference>
<name>A0ABW0JMN5_9GAMM</name>
<dbReference type="Proteomes" id="UP001596013">
    <property type="component" value="Unassembled WGS sequence"/>
</dbReference>
<evidence type="ECO:0000256" key="9">
    <source>
        <dbReference type="ARBA" id="ARBA00048305"/>
    </source>
</evidence>
<comment type="pathway">
    <text evidence="2">Cofactor biosynthesis; NAD(+) biosynthesis; iminoaspartate from L-aspartate (oxidase route): step 1/1.</text>
</comment>
<dbReference type="InterPro" id="IPR005288">
    <property type="entry name" value="NadB"/>
</dbReference>
<dbReference type="RefSeq" id="WP_377305103.1">
    <property type="nucleotide sequence ID" value="NZ_JBHSMK010000005.1"/>
</dbReference>
<comment type="caution">
    <text evidence="11">The sequence shown here is derived from an EMBL/GenBank/DDBJ whole genome shotgun (WGS) entry which is preliminary data.</text>
</comment>
<gene>
    <name evidence="11" type="ORF">ACFPME_10895</name>
</gene>
<dbReference type="SUPFAM" id="SSF46977">
    <property type="entry name" value="Succinate dehydrogenase/fumarate reductase flavoprotein C-terminal domain"/>
    <property type="match status" value="1"/>
</dbReference>
<dbReference type="SUPFAM" id="SSF56425">
    <property type="entry name" value="Succinate dehydrogenase/fumarate reductase flavoprotein, catalytic domain"/>
    <property type="match status" value="1"/>
</dbReference>
<dbReference type="Pfam" id="PF00890">
    <property type="entry name" value="FAD_binding_2"/>
    <property type="match status" value="1"/>
</dbReference>
<evidence type="ECO:0000256" key="3">
    <source>
        <dbReference type="ARBA" id="ARBA00008562"/>
    </source>
</evidence>
<comment type="cofactor">
    <cofactor evidence="1">
        <name>FAD</name>
        <dbReference type="ChEBI" id="CHEBI:57692"/>
    </cofactor>
</comment>
<evidence type="ECO:0000256" key="8">
    <source>
        <dbReference type="ARBA" id="ARBA00023002"/>
    </source>
</evidence>
<dbReference type="Gene3D" id="1.20.58.100">
    <property type="entry name" value="Fumarate reductase/succinate dehydrogenase flavoprotein-like, C-terminal domain"/>
    <property type="match status" value="1"/>
</dbReference>
<evidence type="ECO:0000256" key="6">
    <source>
        <dbReference type="ARBA" id="ARBA00022642"/>
    </source>
</evidence>
<accession>A0ABW0JMN5</accession>
<evidence type="ECO:0000313" key="11">
    <source>
        <dbReference type="EMBL" id="MFC5437067.1"/>
    </source>
</evidence>
<dbReference type="InterPro" id="IPR036188">
    <property type="entry name" value="FAD/NAD-bd_sf"/>
</dbReference>